<sequence length="410" mass="45485">MKPIKVFMPAVVALLLLTFFSTCGPARNEASAVAPAGETSLDDAYAEGEDEHGEEEKGVHLTTAQIKNMDIRLGDLSERKVNDYLTATGTLGLPPNGYAAVSARASGFVRNVRGYVEGDYVRRGAVLGYLENPEFIDHQQRYLELAAELVYLQQELDRQEALLAADAGILKDVQRLRSELASKTATLSGVKQRLEYLGIRTDRLTPETILERITLFAPRSGYITTISMHDGIYVEPSTELMELIDEDHLHLELDVFERDVARLEKGQRVSYRIPALGTTSYEAEIHVIGKEFNEENKTVRVHAHLKGDQPPFVQGRFAEARIWLNDETVQVLPEEAVLRDGESSYVFIAPAEQIGDEVNFERLPVNPGVTDNGYTAVRLIDPLPAGMKIVTEGAYFVYAQSQSGALEHGH</sequence>
<dbReference type="Proteomes" id="UP000837803">
    <property type="component" value="Unassembled WGS sequence"/>
</dbReference>
<evidence type="ECO:0000313" key="6">
    <source>
        <dbReference type="EMBL" id="CAH1002570.1"/>
    </source>
</evidence>
<reference evidence="6" key="1">
    <citation type="submission" date="2021-12" db="EMBL/GenBank/DDBJ databases">
        <authorList>
            <person name="Rodrigo-Torres L."/>
            <person name="Arahal R. D."/>
            <person name="Lucena T."/>
        </authorList>
    </citation>
    <scope>NUCLEOTIDE SEQUENCE</scope>
    <source>
        <strain evidence="6">CECT 8419</strain>
    </source>
</reference>
<dbReference type="InterPro" id="IPR006143">
    <property type="entry name" value="RND_pump_MFP"/>
</dbReference>
<evidence type="ECO:0000259" key="5">
    <source>
        <dbReference type="Pfam" id="PF25954"/>
    </source>
</evidence>
<keyword evidence="2" id="KW-0813">Transport</keyword>
<evidence type="ECO:0000256" key="3">
    <source>
        <dbReference type="SAM" id="SignalP"/>
    </source>
</evidence>
<gene>
    <name evidence="6" type="primary">czcB</name>
    <name evidence="6" type="ORF">LEM8419_03444</name>
</gene>
<feature type="domain" description="CusB-like barrel-sandwich hybrid" evidence="4">
    <location>
        <begin position="99"/>
        <end position="243"/>
    </location>
</feature>
<dbReference type="InterPro" id="IPR058790">
    <property type="entry name" value="BSH_CusB"/>
</dbReference>
<dbReference type="InterPro" id="IPR058792">
    <property type="entry name" value="Beta-barrel_RND_2"/>
</dbReference>
<dbReference type="InterPro" id="IPR051909">
    <property type="entry name" value="MFP_Cation_Efflux"/>
</dbReference>
<evidence type="ECO:0000256" key="2">
    <source>
        <dbReference type="ARBA" id="ARBA00022448"/>
    </source>
</evidence>
<feature type="signal peptide" evidence="3">
    <location>
        <begin position="1"/>
        <end position="26"/>
    </location>
</feature>
<dbReference type="PANTHER" id="PTHR30097">
    <property type="entry name" value="CATION EFFLUX SYSTEM PROTEIN CUSB"/>
    <property type="match status" value="1"/>
</dbReference>
<organism evidence="6 7">
    <name type="scientific">Neolewinella maritima</name>
    <dbReference type="NCBI Taxonomy" id="1383882"/>
    <lineage>
        <taxon>Bacteria</taxon>
        <taxon>Pseudomonadati</taxon>
        <taxon>Bacteroidota</taxon>
        <taxon>Saprospiria</taxon>
        <taxon>Saprospirales</taxon>
        <taxon>Lewinellaceae</taxon>
        <taxon>Neolewinella</taxon>
    </lineage>
</organism>
<protein>
    <submittedName>
        <fullName evidence="6">Cobalt-zinc-cadmium resistance protein CzcB</fullName>
    </submittedName>
</protein>
<dbReference type="PANTHER" id="PTHR30097:SF4">
    <property type="entry name" value="SLR6042 PROTEIN"/>
    <property type="match status" value="1"/>
</dbReference>
<evidence type="ECO:0000313" key="7">
    <source>
        <dbReference type="Proteomes" id="UP000837803"/>
    </source>
</evidence>
<comment type="similarity">
    <text evidence="1">Belongs to the membrane fusion protein (MFP) (TC 8.A.1) family.</text>
</comment>
<dbReference type="NCBIfam" id="TIGR01730">
    <property type="entry name" value="RND_mfp"/>
    <property type="match status" value="1"/>
</dbReference>
<dbReference type="Pfam" id="PF25954">
    <property type="entry name" value="Beta-barrel_RND_2"/>
    <property type="match status" value="1"/>
</dbReference>
<comment type="caution">
    <text evidence="6">The sequence shown here is derived from an EMBL/GenBank/DDBJ whole genome shotgun (WGS) entry which is preliminary data.</text>
</comment>
<dbReference type="Gene3D" id="2.40.30.170">
    <property type="match status" value="1"/>
</dbReference>
<evidence type="ECO:0000256" key="1">
    <source>
        <dbReference type="ARBA" id="ARBA00009477"/>
    </source>
</evidence>
<dbReference type="Gene3D" id="2.40.420.20">
    <property type="match status" value="1"/>
</dbReference>
<keyword evidence="7" id="KW-1185">Reference proteome</keyword>
<name>A0ABN8F6I9_9BACT</name>
<feature type="chain" id="PRO_5046569585" evidence="3">
    <location>
        <begin position="27"/>
        <end position="410"/>
    </location>
</feature>
<dbReference type="Pfam" id="PF25919">
    <property type="entry name" value="BSH_CusB"/>
    <property type="match status" value="1"/>
</dbReference>
<proteinExistence type="inferred from homology"/>
<accession>A0ABN8F6I9</accession>
<evidence type="ECO:0000259" key="4">
    <source>
        <dbReference type="Pfam" id="PF25919"/>
    </source>
</evidence>
<dbReference type="EMBL" id="CAKLPZ010000006">
    <property type="protein sequence ID" value="CAH1002570.1"/>
    <property type="molecule type" value="Genomic_DNA"/>
</dbReference>
<dbReference type="SUPFAM" id="SSF111369">
    <property type="entry name" value="HlyD-like secretion proteins"/>
    <property type="match status" value="1"/>
</dbReference>
<feature type="domain" description="CusB-like beta-barrel" evidence="5">
    <location>
        <begin position="251"/>
        <end position="321"/>
    </location>
</feature>
<keyword evidence="3" id="KW-0732">Signal</keyword>
<dbReference type="RefSeq" id="WP_238752400.1">
    <property type="nucleotide sequence ID" value="NZ_CAKLPZ010000006.1"/>
</dbReference>